<dbReference type="GO" id="GO:0045087">
    <property type="term" value="P:innate immune response"/>
    <property type="evidence" value="ECO:0007669"/>
    <property type="project" value="TreeGrafter"/>
</dbReference>
<keyword evidence="6" id="KW-0964">Secreted</keyword>
<evidence type="ECO:0000256" key="9">
    <source>
        <dbReference type="ARBA" id="ARBA00022729"/>
    </source>
</evidence>
<keyword evidence="11" id="KW-0221">Differentiation</keyword>
<dbReference type="GO" id="GO:0001525">
    <property type="term" value="P:angiogenesis"/>
    <property type="evidence" value="ECO:0007669"/>
    <property type="project" value="UniProtKB-KW"/>
</dbReference>
<dbReference type="GO" id="GO:0005730">
    <property type="term" value="C:nucleolus"/>
    <property type="evidence" value="ECO:0007669"/>
    <property type="project" value="UniProtKB-SubCell"/>
</dbReference>
<evidence type="ECO:0000256" key="1">
    <source>
        <dbReference type="ARBA" id="ARBA00004210"/>
    </source>
</evidence>
<dbReference type="InterPro" id="IPR001427">
    <property type="entry name" value="RNaseA"/>
</dbReference>
<evidence type="ECO:0000256" key="7">
    <source>
        <dbReference type="ARBA" id="ARBA00022657"/>
    </source>
</evidence>
<evidence type="ECO:0000256" key="16">
    <source>
        <dbReference type="ARBA" id="ARBA00023242"/>
    </source>
</evidence>
<dbReference type="SMART" id="SM00092">
    <property type="entry name" value="RNAse_Pc"/>
    <property type="match status" value="1"/>
</dbReference>
<dbReference type="Pfam" id="PF00074">
    <property type="entry name" value="RnaseA"/>
    <property type="match status" value="1"/>
</dbReference>
<dbReference type="OrthoDB" id="8573660at2759"/>
<dbReference type="GO" id="GO:0061844">
    <property type="term" value="P:antimicrobial humoral immune response mediated by antimicrobial peptide"/>
    <property type="evidence" value="ECO:0007669"/>
    <property type="project" value="TreeGrafter"/>
</dbReference>
<keyword evidence="9 20" id="KW-0732">Signal</keyword>
<dbReference type="SUPFAM" id="SSF54076">
    <property type="entry name" value="RNase A-like"/>
    <property type="match status" value="1"/>
</dbReference>
<evidence type="ECO:0000256" key="10">
    <source>
        <dbReference type="ARBA" id="ARBA00022759"/>
    </source>
</evidence>
<evidence type="ECO:0000256" key="2">
    <source>
        <dbReference type="ARBA" id="ARBA00004604"/>
    </source>
</evidence>
<dbReference type="GO" id="GO:0004519">
    <property type="term" value="F:endonuclease activity"/>
    <property type="evidence" value="ECO:0007669"/>
    <property type="project" value="UniProtKB-KW"/>
</dbReference>
<evidence type="ECO:0000256" key="14">
    <source>
        <dbReference type="ARBA" id="ARBA00023157"/>
    </source>
</evidence>
<dbReference type="GO" id="GO:0019731">
    <property type="term" value="P:antibacterial humoral response"/>
    <property type="evidence" value="ECO:0007669"/>
    <property type="project" value="TreeGrafter"/>
</dbReference>
<dbReference type="GO" id="GO:0010494">
    <property type="term" value="C:cytoplasmic stress granule"/>
    <property type="evidence" value="ECO:0007669"/>
    <property type="project" value="UniProtKB-SubCell"/>
</dbReference>
<dbReference type="CDD" id="cd06265">
    <property type="entry name" value="RNase_A_canonical"/>
    <property type="match status" value="1"/>
</dbReference>
<dbReference type="GO" id="GO:0050830">
    <property type="term" value="P:defense response to Gram-positive bacterium"/>
    <property type="evidence" value="ECO:0007669"/>
    <property type="project" value="TreeGrafter"/>
</dbReference>
<comment type="similarity">
    <text evidence="4 20">Belongs to the pancreatic ribonuclease family.</text>
</comment>
<dbReference type="InterPro" id="IPR036816">
    <property type="entry name" value="RNaseA-like_dom_sf"/>
</dbReference>
<dbReference type="GO" id="GO:0030154">
    <property type="term" value="P:cell differentiation"/>
    <property type="evidence" value="ECO:0007669"/>
    <property type="project" value="UniProtKB-KW"/>
</dbReference>
<dbReference type="InterPro" id="IPR023412">
    <property type="entry name" value="RNaseA_domain"/>
</dbReference>
<keyword evidence="15" id="KW-0652">Protein synthesis inhibitor</keyword>
<accession>A0A1U7TMY5</accession>
<comment type="subcellular location">
    <subcellularLocation>
        <location evidence="1">Cytoplasm</location>
        <location evidence="1">Stress granule</location>
    </subcellularLocation>
    <subcellularLocation>
        <location evidence="2">Nucleus</location>
        <location evidence="2">Nucleolus</location>
    </subcellularLocation>
    <subcellularLocation>
        <location evidence="3">Secreted</location>
    </subcellularLocation>
</comment>
<evidence type="ECO:0000256" key="6">
    <source>
        <dbReference type="ARBA" id="ARBA00022525"/>
    </source>
</evidence>
<evidence type="ECO:0000256" key="5">
    <source>
        <dbReference type="ARBA" id="ARBA00022473"/>
    </source>
</evidence>
<evidence type="ECO:0000256" key="12">
    <source>
        <dbReference type="ARBA" id="ARBA00022801"/>
    </source>
</evidence>
<dbReference type="PROSITE" id="PS00127">
    <property type="entry name" value="RNASE_PANCREATIC"/>
    <property type="match status" value="1"/>
</dbReference>
<keyword evidence="13" id="KW-0346">Stress response</keyword>
<dbReference type="GeneID" id="103259251"/>
<gene>
    <name evidence="23" type="primary">ANG</name>
</gene>
<evidence type="ECO:0000256" key="17">
    <source>
        <dbReference type="ARBA" id="ARBA00040848"/>
    </source>
</evidence>
<dbReference type="RefSeq" id="XP_008055111.1">
    <property type="nucleotide sequence ID" value="XM_008056920.1"/>
</dbReference>
<keyword evidence="22" id="KW-1185">Reference proteome</keyword>
<name>A0A1U7TMY5_CARSF</name>
<dbReference type="PANTHER" id="PTHR11437:SF60">
    <property type="entry name" value="ANGIOGENIN"/>
    <property type="match status" value="1"/>
</dbReference>
<evidence type="ECO:0000259" key="21">
    <source>
        <dbReference type="SMART" id="SM00092"/>
    </source>
</evidence>
<dbReference type="InterPro" id="IPR023411">
    <property type="entry name" value="RNaseA_AS"/>
</dbReference>
<keyword evidence="16" id="KW-0539">Nucleus</keyword>
<proteinExistence type="inferred from homology"/>
<dbReference type="FunFam" id="3.10.130.10:FF:000001">
    <property type="entry name" value="Ribonuclease pancreatic"/>
    <property type="match status" value="1"/>
</dbReference>
<evidence type="ECO:0000256" key="4">
    <source>
        <dbReference type="ARBA" id="ARBA00005600"/>
    </source>
</evidence>
<dbReference type="CTD" id="283"/>
<keyword evidence="8 20" id="KW-0540">Nuclease</keyword>
<dbReference type="GO" id="GO:0004540">
    <property type="term" value="F:RNA nuclease activity"/>
    <property type="evidence" value="ECO:0007669"/>
    <property type="project" value="TreeGrafter"/>
</dbReference>
<keyword evidence="12 20" id="KW-0378">Hydrolase</keyword>
<evidence type="ECO:0000256" key="3">
    <source>
        <dbReference type="ARBA" id="ARBA00004613"/>
    </source>
</evidence>
<reference evidence="23" key="1">
    <citation type="submission" date="2025-08" db="UniProtKB">
        <authorList>
            <consortium name="RefSeq"/>
        </authorList>
    </citation>
    <scope>IDENTIFICATION</scope>
</reference>
<organism evidence="22 23">
    <name type="scientific">Carlito syrichta</name>
    <name type="common">Philippine tarsier</name>
    <name type="synonym">Tarsius syrichta</name>
    <dbReference type="NCBI Taxonomy" id="1868482"/>
    <lineage>
        <taxon>Eukaryota</taxon>
        <taxon>Metazoa</taxon>
        <taxon>Chordata</taxon>
        <taxon>Craniata</taxon>
        <taxon>Vertebrata</taxon>
        <taxon>Euteleostomi</taxon>
        <taxon>Mammalia</taxon>
        <taxon>Eutheria</taxon>
        <taxon>Euarchontoglires</taxon>
        <taxon>Primates</taxon>
        <taxon>Haplorrhini</taxon>
        <taxon>Tarsiiformes</taxon>
        <taxon>Tarsiidae</taxon>
        <taxon>Carlito</taxon>
    </lineage>
</organism>
<dbReference type="PANTHER" id="PTHR11437">
    <property type="entry name" value="RIBONUCLEASE"/>
    <property type="match status" value="1"/>
</dbReference>
<keyword evidence="5" id="KW-0217">Developmental protein</keyword>
<dbReference type="GO" id="GO:0003676">
    <property type="term" value="F:nucleic acid binding"/>
    <property type="evidence" value="ECO:0007669"/>
    <property type="project" value="InterPro"/>
</dbReference>
<dbReference type="GO" id="GO:0005615">
    <property type="term" value="C:extracellular space"/>
    <property type="evidence" value="ECO:0007669"/>
    <property type="project" value="TreeGrafter"/>
</dbReference>
<feature type="signal peptide" evidence="20">
    <location>
        <begin position="1"/>
        <end position="24"/>
    </location>
</feature>
<dbReference type="GO" id="GO:0017148">
    <property type="term" value="P:negative regulation of translation"/>
    <property type="evidence" value="ECO:0007669"/>
    <property type="project" value="UniProtKB-KW"/>
</dbReference>
<evidence type="ECO:0000256" key="20">
    <source>
        <dbReference type="RuleBase" id="RU000651"/>
    </source>
</evidence>
<dbReference type="AlphaFoldDB" id="A0A1U7TMY5"/>
<feature type="domain" description="Ribonuclease A-domain" evidence="21">
    <location>
        <begin position="26"/>
        <end position="143"/>
    </location>
</feature>
<evidence type="ECO:0000313" key="22">
    <source>
        <dbReference type="Proteomes" id="UP000189704"/>
    </source>
</evidence>
<sequence length="147" mass="16486">MSMDLGPWLLVFMLGLSLTLPTLAQDNARYEKFLTQHYDAKPGGRDDKYCETMMKKRGLTSPCKEVNTFVHGKKRSIRAICDDSNGSPYKENLRISKSSFQMTTCTHKGGSPRPPCKYRATAGFRTIAIACENGFPVHLDQSFIRTG</sequence>
<feature type="chain" id="PRO_5010397778" description="Angiogenin" evidence="20">
    <location>
        <begin position="25"/>
        <end position="147"/>
    </location>
</feature>
<dbReference type="Gene3D" id="3.10.130.10">
    <property type="entry name" value="Ribonuclease A-like domain"/>
    <property type="match status" value="1"/>
</dbReference>
<keyword evidence="14" id="KW-1015">Disulfide bond</keyword>
<evidence type="ECO:0000256" key="15">
    <source>
        <dbReference type="ARBA" id="ARBA00023193"/>
    </source>
</evidence>
<evidence type="ECO:0000256" key="13">
    <source>
        <dbReference type="ARBA" id="ARBA00023016"/>
    </source>
</evidence>
<evidence type="ECO:0000256" key="11">
    <source>
        <dbReference type="ARBA" id="ARBA00022782"/>
    </source>
</evidence>
<dbReference type="KEGG" id="csyr:103259251"/>
<evidence type="ECO:0000256" key="18">
    <source>
        <dbReference type="ARBA" id="ARBA00042654"/>
    </source>
</evidence>
<keyword evidence="7" id="KW-0037">Angiogenesis</keyword>
<dbReference type="Proteomes" id="UP000189704">
    <property type="component" value="Unplaced"/>
</dbReference>
<dbReference type="GO" id="GO:0016787">
    <property type="term" value="F:hydrolase activity"/>
    <property type="evidence" value="ECO:0007669"/>
    <property type="project" value="UniProtKB-KW"/>
</dbReference>
<dbReference type="PRINTS" id="PR00794">
    <property type="entry name" value="RIBONUCLEASE"/>
</dbReference>
<evidence type="ECO:0000256" key="8">
    <source>
        <dbReference type="ARBA" id="ARBA00022722"/>
    </source>
</evidence>
<comment type="subunit">
    <text evidence="19">Homodimer. Interacts with RNH1; inhibiting ANG ribonuclease activity. Interacts with PCNA.</text>
</comment>
<keyword evidence="10 20" id="KW-0255">Endonuclease</keyword>
<evidence type="ECO:0000313" key="23">
    <source>
        <dbReference type="RefSeq" id="XP_008055111.1"/>
    </source>
</evidence>
<protein>
    <recommendedName>
        <fullName evidence="17">Angiogenin</fullName>
    </recommendedName>
    <alternativeName>
        <fullName evidence="18">Ribonuclease 5</fullName>
    </alternativeName>
</protein>
<evidence type="ECO:0000256" key="19">
    <source>
        <dbReference type="ARBA" id="ARBA00049670"/>
    </source>
</evidence>